<dbReference type="GO" id="GO:0008982">
    <property type="term" value="F:protein-N(PI)-phosphohistidine-sugar phosphotransferase activity"/>
    <property type="evidence" value="ECO:0007669"/>
    <property type="project" value="InterPro"/>
</dbReference>
<dbReference type="GO" id="GO:0009401">
    <property type="term" value="P:phosphoenolpyruvate-dependent sugar phosphotransferase system"/>
    <property type="evidence" value="ECO:0007669"/>
    <property type="project" value="UniProtKB-KW"/>
</dbReference>
<comment type="caution">
    <text evidence="12">The sequence shown here is derived from an EMBL/GenBank/DDBJ whole genome shotgun (WGS) entry which is preliminary data.</text>
</comment>
<evidence type="ECO:0000256" key="1">
    <source>
        <dbReference type="ARBA" id="ARBA00004651"/>
    </source>
</evidence>
<evidence type="ECO:0000256" key="10">
    <source>
        <dbReference type="SAM" id="Phobius"/>
    </source>
</evidence>
<evidence type="ECO:0000313" key="13">
    <source>
        <dbReference type="Proteomes" id="UP000322294"/>
    </source>
</evidence>
<organism evidence="12 13">
    <name type="scientific">Thermosediminibacter litoriperuensis</name>
    <dbReference type="NCBI Taxonomy" id="291989"/>
    <lineage>
        <taxon>Bacteria</taxon>
        <taxon>Bacillati</taxon>
        <taxon>Bacillota</taxon>
        <taxon>Clostridia</taxon>
        <taxon>Thermosediminibacterales</taxon>
        <taxon>Thermosediminibacteraceae</taxon>
        <taxon>Thermosediminibacter</taxon>
    </lineage>
</organism>
<evidence type="ECO:0000256" key="3">
    <source>
        <dbReference type="ARBA" id="ARBA00022475"/>
    </source>
</evidence>
<keyword evidence="12" id="KW-0808">Transferase</keyword>
<dbReference type="InterPro" id="IPR003352">
    <property type="entry name" value="PTS_EIIC"/>
</dbReference>
<name>A0A5S5AR82_9FIRM</name>
<dbReference type="GO" id="GO:0015764">
    <property type="term" value="P:N-acetylglucosamine transport"/>
    <property type="evidence" value="ECO:0007669"/>
    <property type="project" value="TreeGrafter"/>
</dbReference>
<feature type="transmembrane region" description="Helical" evidence="10">
    <location>
        <begin position="12"/>
        <end position="33"/>
    </location>
</feature>
<dbReference type="AlphaFoldDB" id="A0A5S5AR82"/>
<feature type="domain" description="Phosphotransferase system EIIC" evidence="11">
    <location>
        <begin position="12"/>
        <end position="82"/>
    </location>
</feature>
<accession>A0A5S5AR82</accession>
<feature type="compositionally biased region" description="Basic residues" evidence="9">
    <location>
        <begin position="156"/>
        <end position="165"/>
    </location>
</feature>
<evidence type="ECO:0000256" key="9">
    <source>
        <dbReference type="SAM" id="MobiDB-lite"/>
    </source>
</evidence>
<keyword evidence="4" id="KW-0762">Sugar transport</keyword>
<reference evidence="12 13" key="1">
    <citation type="submission" date="2019-07" db="EMBL/GenBank/DDBJ databases">
        <title>Genomic Encyclopedia of Type Strains, Phase I: the one thousand microbial genomes (KMG-I) project.</title>
        <authorList>
            <person name="Kyrpides N."/>
        </authorList>
    </citation>
    <scope>NUCLEOTIDE SEQUENCE [LARGE SCALE GENOMIC DNA]</scope>
    <source>
        <strain evidence="12 13">DSM 16647</strain>
    </source>
</reference>
<dbReference type="GO" id="GO:0005886">
    <property type="term" value="C:plasma membrane"/>
    <property type="evidence" value="ECO:0007669"/>
    <property type="project" value="UniProtKB-SubCell"/>
</dbReference>
<keyword evidence="6 10" id="KW-0812">Transmembrane</keyword>
<dbReference type="EMBL" id="VNHO01000013">
    <property type="protein sequence ID" value="TYP54204.1"/>
    <property type="molecule type" value="Genomic_DNA"/>
</dbReference>
<feature type="region of interest" description="Disordered" evidence="9">
    <location>
        <begin position="133"/>
        <end position="168"/>
    </location>
</feature>
<evidence type="ECO:0000256" key="8">
    <source>
        <dbReference type="ARBA" id="ARBA00023136"/>
    </source>
</evidence>
<evidence type="ECO:0000256" key="5">
    <source>
        <dbReference type="ARBA" id="ARBA00022683"/>
    </source>
</evidence>
<gene>
    <name evidence="12" type="ORF">LZ11_01414</name>
</gene>
<keyword evidence="13" id="KW-1185">Reference proteome</keyword>
<evidence type="ECO:0000313" key="12">
    <source>
        <dbReference type="EMBL" id="TYP54204.1"/>
    </source>
</evidence>
<evidence type="ECO:0000256" key="7">
    <source>
        <dbReference type="ARBA" id="ARBA00022989"/>
    </source>
</evidence>
<proteinExistence type="predicted"/>
<keyword evidence="5" id="KW-0598">Phosphotransferase system</keyword>
<keyword evidence="7 10" id="KW-1133">Transmembrane helix</keyword>
<evidence type="ECO:0000256" key="6">
    <source>
        <dbReference type="ARBA" id="ARBA00022692"/>
    </source>
</evidence>
<dbReference type="InterPro" id="IPR050429">
    <property type="entry name" value="PTS_Glucose_EIICBA"/>
</dbReference>
<dbReference type="GO" id="GO:0090563">
    <property type="term" value="F:protein-phosphocysteine-sugar phosphotransferase activity"/>
    <property type="evidence" value="ECO:0007669"/>
    <property type="project" value="TreeGrafter"/>
</dbReference>
<dbReference type="OrthoDB" id="9764327at2"/>
<feature type="transmembrane region" description="Helical" evidence="10">
    <location>
        <begin position="53"/>
        <end position="83"/>
    </location>
</feature>
<comment type="subcellular location">
    <subcellularLocation>
        <location evidence="1">Cell membrane</location>
        <topology evidence="1">Multi-pass membrane protein</topology>
    </subcellularLocation>
</comment>
<sequence>MKGRLGSLQKLGRALMTPVAVMPAAALLLRLGAEDVLNVPVIMAGGKAIFDNLPLVFALGVSMGLAGGAGAAALAGGVGYYVAAHLYNKYKDIKLPDFRGFFGGKRFVPITRVRIFRRSDRLRIKLRSCHTPPDAYSHRRSAQTGRGDGCNETGRRKPAGSRRYRSGNNCGGNKEIAVI</sequence>
<dbReference type="PANTHER" id="PTHR30009">
    <property type="entry name" value="CYTOCHROME C-TYPE SYNTHESIS PROTEIN AND PTS TRANSMEMBRANE COMPONENT"/>
    <property type="match status" value="1"/>
</dbReference>
<evidence type="ECO:0000256" key="2">
    <source>
        <dbReference type="ARBA" id="ARBA00022448"/>
    </source>
</evidence>
<keyword evidence="3" id="KW-1003">Cell membrane</keyword>
<dbReference type="Pfam" id="PF02378">
    <property type="entry name" value="PTS_EIIC"/>
    <property type="match status" value="1"/>
</dbReference>
<keyword evidence="8 10" id="KW-0472">Membrane</keyword>
<dbReference type="Proteomes" id="UP000322294">
    <property type="component" value="Unassembled WGS sequence"/>
</dbReference>
<evidence type="ECO:0000259" key="11">
    <source>
        <dbReference type="Pfam" id="PF02378"/>
    </source>
</evidence>
<dbReference type="PANTHER" id="PTHR30009:SF4">
    <property type="entry name" value="PTS SYSTEM N-ACETYLGLUCOSAMINE-SPECIFIC EIICBA COMPONENT"/>
    <property type="match status" value="1"/>
</dbReference>
<protein>
    <submittedName>
        <fullName evidence="12">Phosphotransferase system EIIC protein</fullName>
    </submittedName>
</protein>
<evidence type="ECO:0000256" key="4">
    <source>
        <dbReference type="ARBA" id="ARBA00022597"/>
    </source>
</evidence>
<keyword evidence="2" id="KW-0813">Transport</keyword>